<comment type="caution">
    <text evidence="1">The sequence shown here is derived from an EMBL/GenBank/DDBJ whole genome shotgun (WGS) entry which is preliminary data.</text>
</comment>
<keyword evidence="2" id="KW-1185">Reference proteome</keyword>
<reference evidence="2" key="1">
    <citation type="journal article" date="2019" name="Int. J. Syst. Evol. Microbiol.">
        <title>The Global Catalogue of Microorganisms (GCM) 10K type strain sequencing project: providing services to taxonomists for standard genome sequencing and annotation.</title>
        <authorList>
            <consortium name="The Broad Institute Genomics Platform"/>
            <consortium name="The Broad Institute Genome Sequencing Center for Infectious Disease"/>
            <person name="Wu L."/>
            <person name="Ma J."/>
        </authorList>
    </citation>
    <scope>NUCLEOTIDE SEQUENCE [LARGE SCALE GENOMIC DNA]</scope>
    <source>
        <strain evidence="2">CGMCC 4.7641</strain>
    </source>
</reference>
<dbReference type="SUPFAM" id="SSF48371">
    <property type="entry name" value="ARM repeat"/>
    <property type="match status" value="1"/>
</dbReference>
<evidence type="ECO:0000313" key="1">
    <source>
        <dbReference type="EMBL" id="MFD2473208.1"/>
    </source>
</evidence>
<protein>
    <submittedName>
        <fullName evidence="1">HEAT repeat domain-containing protein</fullName>
    </submittedName>
</protein>
<dbReference type="Pfam" id="PF13646">
    <property type="entry name" value="HEAT_2"/>
    <property type="match status" value="1"/>
</dbReference>
<dbReference type="InterPro" id="IPR016024">
    <property type="entry name" value="ARM-type_fold"/>
</dbReference>
<accession>A0ABW5HIP3</accession>
<dbReference type="Proteomes" id="UP001597483">
    <property type="component" value="Unassembled WGS sequence"/>
</dbReference>
<evidence type="ECO:0000313" key="2">
    <source>
        <dbReference type="Proteomes" id="UP001597483"/>
    </source>
</evidence>
<dbReference type="RefSeq" id="WP_378311503.1">
    <property type="nucleotide sequence ID" value="NZ_JBHUKS010000030.1"/>
</dbReference>
<dbReference type="Gene3D" id="1.25.10.10">
    <property type="entry name" value="Leucine-rich Repeat Variant"/>
    <property type="match status" value="1"/>
</dbReference>
<organism evidence="1 2">
    <name type="scientific">Amycolatopsis silviterrae</name>
    <dbReference type="NCBI Taxonomy" id="1656914"/>
    <lineage>
        <taxon>Bacteria</taxon>
        <taxon>Bacillati</taxon>
        <taxon>Actinomycetota</taxon>
        <taxon>Actinomycetes</taxon>
        <taxon>Pseudonocardiales</taxon>
        <taxon>Pseudonocardiaceae</taxon>
        <taxon>Amycolatopsis</taxon>
    </lineage>
</organism>
<dbReference type="EMBL" id="JBHUKS010000030">
    <property type="protein sequence ID" value="MFD2473208.1"/>
    <property type="molecule type" value="Genomic_DNA"/>
</dbReference>
<gene>
    <name evidence="1" type="ORF">ACFSVL_37815</name>
</gene>
<sequence length="112" mass="12581">MANGFEAAMRMMRSRDPQRAEDGFGLLRDRAAEYLPALLKEFENEAEDRGVRSWLLELIGMAESPAALPVLAAQLNSQNELLRNWAVIGLTRLDTREARTALWRARANGTIP</sequence>
<dbReference type="InterPro" id="IPR011989">
    <property type="entry name" value="ARM-like"/>
</dbReference>
<name>A0ABW5HIP3_9PSEU</name>
<proteinExistence type="predicted"/>